<evidence type="ECO:0000259" key="2">
    <source>
        <dbReference type="PROSITE" id="PS00662"/>
    </source>
</evidence>
<organism evidence="3 4">
    <name type="scientific">Actinokineospora xionganensis</name>
    <dbReference type="NCBI Taxonomy" id="2684470"/>
    <lineage>
        <taxon>Bacteria</taxon>
        <taxon>Bacillati</taxon>
        <taxon>Actinomycetota</taxon>
        <taxon>Actinomycetes</taxon>
        <taxon>Pseudonocardiales</taxon>
        <taxon>Pseudonocardiaceae</taxon>
        <taxon>Actinokineospora</taxon>
    </lineage>
</organism>
<comment type="similarity">
    <text evidence="1">Belongs to the GSP E family.</text>
</comment>
<evidence type="ECO:0000313" key="3">
    <source>
        <dbReference type="EMBL" id="MBC6445680.1"/>
    </source>
</evidence>
<dbReference type="Pfam" id="PF00437">
    <property type="entry name" value="T2SSE"/>
    <property type="match status" value="1"/>
</dbReference>
<dbReference type="NCBIfam" id="TIGR01420">
    <property type="entry name" value="pilT_fam"/>
    <property type="match status" value="1"/>
</dbReference>
<accession>A0ABR7KZ83</accession>
<dbReference type="InterPro" id="IPR001482">
    <property type="entry name" value="T2SS/T4SS_dom"/>
</dbReference>
<reference evidence="3 4" key="1">
    <citation type="submission" date="2020-06" db="EMBL/GenBank/DDBJ databases">
        <title>Actinokineospora xiongansis sp. nov., isolated from soil of Baiyangdian.</title>
        <authorList>
            <person name="Zhang X."/>
        </authorList>
    </citation>
    <scope>NUCLEOTIDE SEQUENCE [LARGE SCALE GENOMIC DNA]</scope>
    <source>
        <strain evidence="3 4">HBU206404</strain>
    </source>
</reference>
<dbReference type="Gene3D" id="3.40.50.300">
    <property type="entry name" value="P-loop containing nucleotide triphosphate hydrolases"/>
    <property type="match status" value="1"/>
</dbReference>
<dbReference type="Gene3D" id="3.30.450.90">
    <property type="match status" value="1"/>
</dbReference>
<dbReference type="CDD" id="cd01131">
    <property type="entry name" value="PilT"/>
    <property type="match status" value="1"/>
</dbReference>
<sequence>MHGPALGSYVDALLDAVWQAGATDLLLTAGMAPQLRIRGALHALPDEPVLTATDTDALLAELLTPEQIAHWAKNHEYDFSFSWRDDARVRGNAFTQRGDTAVALRMIPRVIPSMDQLGLPPVLGHFARQHQGLVLITGPTGSGKSTTLASVIDRINTERACHIITIEDPIEYVHQHKRSAVNQREVGSDTASFSNALRSALREDPDVLLVGEMRDLESIRFALTIAETGHLVFATLHTNDTAQSLARMIDVFPAEQQSQVRVQLAAALTGIVYQRLIPATAGGMVAAFEVLVANSAIRNLVKEGKTNQLRNSLITGRNEGMVTFEQSLSDLVQAGRITFEDAAARSLYPKDIEARPRFRAGVAS</sequence>
<dbReference type="Proteomes" id="UP000734823">
    <property type="component" value="Unassembled WGS sequence"/>
</dbReference>
<evidence type="ECO:0000256" key="1">
    <source>
        <dbReference type="ARBA" id="ARBA00006611"/>
    </source>
</evidence>
<dbReference type="RefSeq" id="WP_187217749.1">
    <property type="nucleotide sequence ID" value="NZ_JABVED010000001.1"/>
</dbReference>
<dbReference type="SUPFAM" id="SSF52540">
    <property type="entry name" value="P-loop containing nucleoside triphosphate hydrolases"/>
    <property type="match status" value="1"/>
</dbReference>
<name>A0ABR7KZ83_9PSEU</name>
<evidence type="ECO:0000313" key="4">
    <source>
        <dbReference type="Proteomes" id="UP000734823"/>
    </source>
</evidence>
<dbReference type="PANTHER" id="PTHR30486:SF16">
    <property type="entry name" value="TWITCHING MOTILITY PROTEIN PILT"/>
    <property type="match status" value="1"/>
</dbReference>
<dbReference type="PANTHER" id="PTHR30486">
    <property type="entry name" value="TWITCHING MOTILITY PROTEIN PILT"/>
    <property type="match status" value="1"/>
</dbReference>
<proteinExistence type="inferred from homology"/>
<dbReference type="InterPro" id="IPR050921">
    <property type="entry name" value="T4SS_GSP_E_ATPase"/>
</dbReference>
<dbReference type="PROSITE" id="PS00662">
    <property type="entry name" value="T2SP_E"/>
    <property type="match status" value="1"/>
</dbReference>
<dbReference type="SMART" id="SM00382">
    <property type="entry name" value="AAA"/>
    <property type="match status" value="1"/>
</dbReference>
<dbReference type="EMBL" id="JABVED010000001">
    <property type="protein sequence ID" value="MBC6445680.1"/>
    <property type="molecule type" value="Genomic_DNA"/>
</dbReference>
<protein>
    <submittedName>
        <fullName evidence="3">Type IV pilus twitching motility protein PilT</fullName>
    </submittedName>
</protein>
<dbReference type="InterPro" id="IPR006321">
    <property type="entry name" value="PilT/PilU"/>
</dbReference>
<comment type="caution">
    <text evidence="3">The sequence shown here is derived from an EMBL/GenBank/DDBJ whole genome shotgun (WGS) entry which is preliminary data.</text>
</comment>
<keyword evidence="4" id="KW-1185">Reference proteome</keyword>
<gene>
    <name evidence="3" type="ORF">GPZ80_00630</name>
</gene>
<dbReference type="InterPro" id="IPR027417">
    <property type="entry name" value="P-loop_NTPase"/>
</dbReference>
<dbReference type="InterPro" id="IPR003593">
    <property type="entry name" value="AAA+_ATPase"/>
</dbReference>
<feature type="domain" description="Bacterial type II secretion system protein E" evidence="2">
    <location>
        <begin position="201"/>
        <end position="215"/>
    </location>
</feature>